<comment type="caution">
    <text evidence="9">The sequence shown here is derived from an EMBL/GenBank/DDBJ whole genome shotgun (WGS) entry which is preliminary data.</text>
</comment>
<dbReference type="PANTHER" id="PTHR10642">
    <property type="entry name" value="RIBONUCLEASE H1"/>
    <property type="match status" value="1"/>
</dbReference>
<keyword evidence="5" id="KW-0479">Metal-binding</keyword>
<dbReference type="eggNOG" id="COG0328">
    <property type="taxonomic scope" value="Bacteria"/>
</dbReference>
<evidence type="ECO:0000256" key="5">
    <source>
        <dbReference type="ARBA" id="ARBA00022723"/>
    </source>
</evidence>
<name>E9S8C5_RUMAL</name>
<dbReference type="PANTHER" id="PTHR10642:SF26">
    <property type="entry name" value="RIBONUCLEASE H1"/>
    <property type="match status" value="1"/>
</dbReference>
<evidence type="ECO:0000313" key="9">
    <source>
        <dbReference type="EMBL" id="EGC04470.1"/>
    </source>
</evidence>
<evidence type="ECO:0000256" key="2">
    <source>
        <dbReference type="ARBA" id="ARBA00005300"/>
    </source>
</evidence>
<dbReference type="EMBL" id="ADKM02000021">
    <property type="protein sequence ID" value="EGC04470.1"/>
    <property type="molecule type" value="Genomic_DNA"/>
</dbReference>
<keyword evidence="7" id="KW-0378">Hydrolase</keyword>
<keyword evidence="6" id="KW-0255">Endonuclease</keyword>
<dbReference type="GO" id="GO:0003676">
    <property type="term" value="F:nucleic acid binding"/>
    <property type="evidence" value="ECO:0007669"/>
    <property type="project" value="InterPro"/>
</dbReference>
<dbReference type="GO" id="GO:0043137">
    <property type="term" value="P:DNA replication, removal of RNA primer"/>
    <property type="evidence" value="ECO:0007669"/>
    <property type="project" value="TreeGrafter"/>
</dbReference>
<dbReference type="EC" id="3.1.26.4" evidence="3"/>
<keyword evidence="4" id="KW-0540">Nuclease</keyword>
<feature type="domain" description="RNase H type-1" evidence="8">
    <location>
        <begin position="11"/>
        <end position="148"/>
    </location>
</feature>
<dbReference type="SUPFAM" id="SSF53098">
    <property type="entry name" value="Ribonuclease H-like"/>
    <property type="match status" value="1"/>
</dbReference>
<evidence type="ECO:0000256" key="6">
    <source>
        <dbReference type="ARBA" id="ARBA00022759"/>
    </source>
</evidence>
<dbReference type="Proteomes" id="UP000004259">
    <property type="component" value="Unassembled WGS sequence"/>
</dbReference>
<sequence>MAQNIIFDRSISVECKIYVDGSYNSKTNIFSYGMVIIRNGQEITSNRSFFEPEMAQMRNVAGEIMGATAAMEYCLENNISECFLFYDYEGIEKWPLREWKANRIGTKNYVDFYDSIKDKVKIKFIHVKGHSGDKYNEMADRLAKAAAGI</sequence>
<proteinExistence type="inferred from homology"/>
<evidence type="ECO:0000256" key="1">
    <source>
        <dbReference type="ARBA" id="ARBA00000077"/>
    </source>
</evidence>
<dbReference type="AlphaFoldDB" id="E9S8C5"/>
<evidence type="ECO:0000256" key="3">
    <source>
        <dbReference type="ARBA" id="ARBA00012180"/>
    </source>
</evidence>
<comment type="similarity">
    <text evidence="2">Belongs to the RNase H family.</text>
</comment>
<organism evidence="9 10">
    <name type="scientific">Ruminococcus albus 8</name>
    <dbReference type="NCBI Taxonomy" id="246199"/>
    <lineage>
        <taxon>Bacteria</taxon>
        <taxon>Bacillati</taxon>
        <taxon>Bacillota</taxon>
        <taxon>Clostridia</taxon>
        <taxon>Eubacteriales</taxon>
        <taxon>Oscillospiraceae</taxon>
        <taxon>Ruminococcus</taxon>
    </lineage>
</organism>
<evidence type="ECO:0000256" key="4">
    <source>
        <dbReference type="ARBA" id="ARBA00022722"/>
    </source>
</evidence>
<dbReference type="RefSeq" id="WP_002847218.1">
    <property type="nucleotide sequence ID" value="NZ_ADKM02000021.1"/>
</dbReference>
<reference evidence="9 10" key="1">
    <citation type="submission" date="2011-02" db="EMBL/GenBank/DDBJ databases">
        <authorList>
            <person name="Nelson K.E."/>
            <person name="Sutton G."/>
            <person name="Torralba M."/>
            <person name="Durkin S."/>
            <person name="Harkins D."/>
            <person name="Montgomery R."/>
            <person name="Ziemer C."/>
            <person name="Klaassens E."/>
            <person name="Ocuiv P."/>
            <person name="Morrison M."/>
        </authorList>
    </citation>
    <scope>NUCLEOTIDE SEQUENCE [LARGE SCALE GENOMIC DNA]</scope>
    <source>
        <strain evidence="9 10">8</strain>
    </source>
</reference>
<evidence type="ECO:0000313" key="10">
    <source>
        <dbReference type="Proteomes" id="UP000004259"/>
    </source>
</evidence>
<dbReference type="InterPro" id="IPR002156">
    <property type="entry name" value="RNaseH_domain"/>
</dbReference>
<dbReference type="InterPro" id="IPR012337">
    <property type="entry name" value="RNaseH-like_sf"/>
</dbReference>
<gene>
    <name evidence="9" type="ORF">CUS_4751</name>
</gene>
<dbReference type="Pfam" id="PF00075">
    <property type="entry name" value="RNase_H"/>
    <property type="match status" value="1"/>
</dbReference>
<dbReference type="PROSITE" id="PS50879">
    <property type="entry name" value="RNASE_H_1"/>
    <property type="match status" value="1"/>
</dbReference>
<dbReference type="CDD" id="cd09277">
    <property type="entry name" value="RNase_HI_bacteria_like"/>
    <property type="match status" value="1"/>
</dbReference>
<dbReference type="Gene3D" id="3.30.420.10">
    <property type="entry name" value="Ribonuclease H-like superfamily/Ribonuclease H"/>
    <property type="match status" value="1"/>
</dbReference>
<keyword evidence="10" id="KW-1185">Reference proteome</keyword>
<accession>E9S8C5</accession>
<dbReference type="GO" id="GO:0046872">
    <property type="term" value="F:metal ion binding"/>
    <property type="evidence" value="ECO:0007669"/>
    <property type="project" value="UniProtKB-KW"/>
</dbReference>
<dbReference type="GO" id="GO:0004523">
    <property type="term" value="F:RNA-DNA hybrid ribonuclease activity"/>
    <property type="evidence" value="ECO:0007669"/>
    <property type="project" value="UniProtKB-EC"/>
</dbReference>
<evidence type="ECO:0000256" key="7">
    <source>
        <dbReference type="ARBA" id="ARBA00022801"/>
    </source>
</evidence>
<evidence type="ECO:0000259" key="8">
    <source>
        <dbReference type="PROSITE" id="PS50879"/>
    </source>
</evidence>
<dbReference type="InterPro" id="IPR050092">
    <property type="entry name" value="RNase_H"/>
</dbReference>
<protein>
    <recommendedName>
        <fullName evidence="3">ribonuclease H</fullName>
        <ecNumber evidence="3">3.1.26.4</ecNumber>
    </recommendedName>
</protein>
<dbReference type="InterPro" id="IPR036397">
    <property type="entry name" value="RNaseH_sf"/>
</dbReference>
<comment type="catalytic activity">
    <reaction evidence="1">
        <text>Endonucleolytic cleavage to 5'-phosphomonoester.</text>
        <dbReference type="EC" id="3.1.26.4"/>
    </reaction>
</comment>